<gene>
    <name evidence="2" type="ORF">ACIPEN_16700</name>
</gene>
<dbReference type="Gene3D" id="2.30.30.830">
    <property type="match status" value="1"/>
</dbReference>
<proteinExistence type="predicted"/>
<feature type="region of interest" description="Disordered" evidence="1">
    <location>
        <begin position="162"/>
        <end position="190"/>
    </location>
</feature>
<evidence type="ECO:0000256" key="1">
    <source>
        <dbReference type="SAM" id="MobiDB-lite"/>
    </source>
</evidence>
<feature type="compositionally biased region" description="Basic residues" evidence="1">
    <location>
        <begin position="180"/>
        <end position="190"/>
    </location>
</feature>
<protein>
    <submittedName>
        <fullName evidence="2">Pilus assembly protein PilP</fullName>
    </submittedName>
</protein>
<dbReference type="RefSeq" id="WP_402702065.1">
    <property type="nucleotide sequence ID" value="NZ_JBIUZV010000010.1"/>
</dbReference>
<comment type="caution">
    <text evidence="2">The sequence shown here is derived from an EMBL/GenBank/DDBJ whole genome shotgun (WGS) entry which is preliminary data.</text>
</comment>
<dbReference type="EMBL" id="JBIUZV010000010">
    <property type="protein sequence ID" value="MFJ3047467.1"/>
    <property type="molecule type" value="Genomic_DNA"/>
</dbReference>
<sequence length="190" mass="20537">MYLFAAGMLAGCGAADQTEISRAWIAQARHEAISRVQAPAHPQPEQTDAAAITPTDTPADPFGMAQRRAAHRQATAHIEEETGNGTELNQTRPAEKSEPRIRVLGTLLQETSAYAVLQIDGRSLRVRVGDELPAELGRVVRVDEQSVEVASRGATQVLAVGSGDTQESTFNTQPSANKARQPRQRHLVRP</sequence>
<reference evidence="2 3" key="1">
    <citation type="submission" date="2024-10" db="EMBL/GenBank/DDBJ databases">
        <title>The Natural Products Discovery Center: Release of the First 8490 Sequenced Strains for Exploring Actinobacteria Biosynthetic Diversity.</title>
        <authorList>
            <person name="Kalkreuter E."/>
            <person name="Kautsar S.A."/>
            <person name="Yang D."/>
            <person name="Bader C.D."/>
            <person name="Teijaro C.N."/>
            <person name="Fluegel L."/>
            <person name="Davis C.M."/>
            <person name="Simpson J.R."/>
            <person name="Lauterbach L."/>
            <person name="Steele A.D."/>
            <person name="Gui C."/>
            <person name="Meng S."/>
            <person name="Li G."/>
            <person name="Viehrig K."/>
            <person name="Ye F."/>
            <person name="Su P."/>
            <person name="Kiefer A.F."/>
            <person name="Nichols A."/>
            <person name="Cepeda A.J."/>
            <person name="Yan W."/>
            <person name="Fan B."/>
            <person name="Jiang Y."/>
            <person name="Adhikari A."/>
            <person name="Zheng C.-J."/>
            <person name="Schuster L."/>
            <person name="Cowan T.M."/>
            <person name="Smanski M.J."/>
            <person name="Chevrette M.G."/>
            <person name="De Carvalho L.P.S."/>
            <person name="Shen B."/>
        </authorList>
    </citation>
    <scope>NUCLEOTIDE SEQUENCE [LARGE SCALE GENOMIC DNA]</scope>
    <source>
        <strain evidence="2 3">NPDC087045</strain>
    </source>
</reference>
<evidence type="ECO:0000313" key="2">
    <source>
        <dbReference type="EMBL" id="MFJ3047467.1"/>
    </source>
</evidence>
<feature type="compositionally biased region" description="Polar residues" evidence="1">
    <location>
        <begin position="163"/>
        <end position="178"/>
    </location>
</feature>
<keyword evidence="3" id="KW-1185">Reference proteome</keyword>
<accession>A0ABW8F2E4</accession>
<feature type="region of interest" description="Disordered" evidence="1">
    <location>
        <begin position="78"/>
        <end position="97"/>
    </location>
</feature>
<organism evidence="2 3">
    <name type="scientific">Herbaspirillum chlorophenolicum</name>
    <dbReference type="NCBI Taxonomy" id="211589"/>
    <lineage>
        <taxon>Bacteria</taxon>
        <taxon>Pseudomonadati</taxon>
        <taxon>Pseudomonadota</taxon>
        <taxon>Betaproteobacteria</taxon>
        <taxon>Burkholderiales</taxon>
        <taxon>Oxalobacteraceae</taxon>
        <taxon>Herbaspirillum</taxon>
    </lineage>
</organism>
<name>A0ABW8F2E4_9BURK</name>
<feature type="compositionally biased region" description="Polar residues" evidence="1">
    <location>
        <begin position="83"/>
        <end position="92"/>
    </location>
</feature>
<evidence type="ECO:0000313" key="3">
    <source>
        <dbReference type="Proteomes" id="UP001617427"/>
    </source>
</evidence>
<dbReference type="Pfam" id="PF04351">
    <property type="entry name" value="PilP"/>
    <property type="match status" value="1"/>
</dbReference>
<dbReference type="InterPro" id="IPR007446">
    <property type="entry name" value="PilP"/>
</dbReference>
<dbReference type="Proteomes" id="UP001617427">
    <property type="component" value="Unassembled WGS sequence"/>
</dbReference>